<keyword evidence="2" id="KW-1185">Reference proteome</keyword>
<comment type="caution">
    <text evidence="1">The sequence shown here is derived from an EMBL/GenBank/DDBJ whole genome shotgun (WGS) entry which is preliminary data.</text>
</comment>
<organism evidence="1 2">
    <name type="scientific">Sulfuracidifex metallicus DSM 6482 = JCM 9184</name>
    <dbReference type="NCBI Taxonomy" id="523847"/>
    <lineage>
        <taxon>Archaea</taxon>
        <taxon>Thermoproteota</taxon>
        <taxon>Thermoprotei</taxon>
        <taxon>Sulfolobales</taxon>
        <taxon>Sulfolobaceae</taxon>
        <taxon>Sulfuracidifex</taxon>
    </lineage>
</organism>
<dbReference type="SUPFAM" id="SSF51713">
    <property type="entry name" value="tRNA-guanine transglycosylase"/>
    <property type="match status" value="1"/>
</dbReference>
<dbReference type="AlphaFoldDB" id="A0A6A9QJJ2"/>
<accession>A0A6A9QJJ2</accession>
<proteinExistence type="predicted"/>
<dbReference type="GO" id="GO:0006400">
    <property type="term" value="P:tRNA modification"/>
    <property type="evidence" value="ECO:0007669"/>
    <property type="project" value="InterPro"/>
</dbReference>
<sequence length="294" mass="34112">MKIILGIPDLRLPIWDLGIPVMINQLSWEKIPWNNETWVDSGGYQILMRGLSLNLEAVYKKYLYLNANVFMSLDKPVSPCSSVPKENFSNFEYLYHKLDSKEIIPVVHAYKLEDLKKAIDFYKSYGVRKIAYGGIVPPTMGQKGSRSLVKHIYKFIRKSLESRWIHVLGAGSPYMRKVFHDAESVDTSTYRIKAIHGMIIIPGKGERYVGERKIVWRVKRASEEELETLYSFLDSTYFPFKPDLTHWKTRSMINAWVLINSSYENKKVQEADLTFNELEAKIGEECDKLSRTLL</sequence>
<reference evidence="1 2" key="1">
    <citation type="submission" date="2019-10" db="EMBL/GenBank/DDBJ databases">
        <title>Sequencing and Assembly of Multiple Reported Metal-Biooxidizing Members of the Extremely Thermoacidophilic Archaeal Family Sulfolobaceae.</title>
        <authorList>
            <person name="Counts J.A."/>
            <person name="Kelly R.M."/>
        </authorList>
    </citation>
    <scope>NUCLEOTIDE SEQUENCE [LARGE SCALE GENOMIC DNA]</scope>
    <source>
        <strain evidence="1 2">DSM 6482</strain>
    </source>
</reference>
<evidence type="ECO:0000313" key="1">
    <source>
        <dbReference type="EMBL" id="MUN29447.1"/>
    </source>
</evidence>
<dbReference type="Proteomes" id="UP000470772">
    <property type="component" value="Unassembled WGS sequence"/>
</dbReference>
<dbReference type="EMBL" id="WGGD01000005">
    <property type="protein sequence ID" value="MUN29447.1"/>
    <property type="molecule type" value="Genomic_DNA"/>
</dbReference>
<evidence type="ECO:0008006" key="3">
    <source>
        <dbReference type="Google" id="ProtNLM"/>
    </source>
</evidence>
<name>A0A6A9QJJ2_SULME</name>
<evidence type="ECO:0000313" key="2">
    <source>
        <dbReference type="Proteomes" id="UP000470772"/>
    </source>
</evidence>
<dbReference type="Gene3D" id="3.20.20.105">
    <property type="entry name" value="Queuine tRNA-ribosyltransferase-like"/>
    <property type="match status" value="1"/>
</dbReference>
<protein>
    <recommendedName>
        <fullName evidence="3">Queuine tRNA-ribosyltransferase</fullName>
    </recommendedName>
</protein>
<gene>
    <name evidence="1" type="ORF">GC250_08360</name>
</gene>
<dbReference type="InterPro" id="IPR036511">
    <property type="entry name" value="TGT-like_sf"/>
</dbReference>
<dbReference type="RefSeq" id="WP_156017024.1">
    <property type="nucleotide sequence ID" value="NZ_WGGD01000005.1"/>
</dbReference>